<feature type="domain" description="VTT" evidence="8">
    <location>
        <begin position="30"/>
        <end position="151"/>
    </location>
</feature>
<name>A0A1F6XL96_9BACT</name>
<organism evidence="9 10">
    <name type="scientific">Candidatus Nomurabacteria bacterium RIFCSPLOWO2_01_FULL_40_18</name>
    <dbReference type="NCBI Taxonomy" id="1801773"/>
    <lineage>
        <taxon>Bacteria</taxon>
        <taxon>Candidatus Nomuraibacteriota</taxon>
    </lineage>
</organism>
<dbReference type="Pfam" id="PF09335">
    <property type="entry name" value="VTT_dom"/>
    <property type="match status" value="1"/>
</dbReference>
<dbReference type="InterPro" id="IPR032816">
    <property type="entry name" value="VTT_dom"/>
</dbReference>
<feature type="transmembrane region" description="Helical" evidence="7">
    <location>
        <begin position="164"/>
        <end position="181"/>
    </location>
</feature>
<reference evidence="9 10" key="1">
    <citation type="journal article" date="2016" name="Nat. Commun.">
        <title>Thousands of microbial genomes shed light on interconnected biogeochemical processes in an aquifer system.</title>
        <authorList>
            <person name="Anantharaman K."/>
            <person name="Brown C.T."/>
            <person name="Hug L.A."/>
            <person name="Sharon I."/>
            <person name="Castelle C.J."/>
            <person name="Probst A.J."/>
            <person name="Thomas B.C."/>
            <person name="Singh A."/>
            <person name="Wilkins M.J."/>
            <person name="Karaoz U."/>
            <person name="Brodie E.L."/>
            <person name="Williams K.H."/>
            <person name="Hubbard S.S."/>
            <person name="Banfield J.F."/>
        </authorList>
    </citation>
    <scope>NUCLEOTIDE SEQUENCE [LARGE SCALE GENOMIC DNA]</scope>
</reference>
<dbReference type="STRING" id="1801773.A3A03_01075"/>
<proteinExistence type="inferred from homology"/>
<keyword evidence="6 7" id="KW-0472">Membrane</keyword>
<dbReference type="Proteomes" id="UP000176629">
    <property type="component" value="Unassembled WGS sequence"/>
</dbReference>
<comment type="caution">
    <text evidence="9">The sequence shown here is derived from an EMBL/GenBank/DDBJ whole genome shotgun (WGS) entry which is preliminary data.</text>
</comment>
<dbReference type="PANTHER" id="PTHR30353:SF15">
    <property type="entry name" value="INNER MEMBRANE PROTEIN YABI"/>
    <property type="match status" value="1"/>
</dbReference>
<dbReference type="AlphaFoldDB" id="A0A1F6XL96"/>
<evidence type="ECO:0000313" key="9">
    <source>
        <dbReference type="EMBL" id="OGI94924.1"/>
    </source>
</evidence>
<evidence type="ECO:0000256" key="5">
    <source>
        <dbReference type="ARBA" id="ARBA00022989"/>
    </source>
</evidence>
<dbReference type="PANTHER" id="PTHR30353">
    <property type="entry name" value="INNER MEMBRANE PROTEIN DEDA-RELATED"/>
    <property type="match status" value="1"/>
</dbReference>
<evidence type="ECO:0000256" key="2">
    <source>
        <dbReference type="ARBA" id="ARBA00010792"/>
    </source>
</evidence>
<accession>A0A1F6XL96</accession>
<feature type="transmembrane region" description="Helical" evidence="7">
    <location>
        <begin position="102"/>
        <end position="120"/>
    </location>
</feature>
<evidence type="ECO:0000256" key="6">
    <source>
        <dbReference type="ARBA" id="ARBA00023136"/>
    </source>
</evidence>
<evidence type="ECO:0000256" key="1">
    <source>
        <dbReference type="ARBA" id="ARBA00004651"/>
    </source>
</evidence>
<evidence type="ECO:0000259" key="8">
    <source>
        <dbReference type="Pfam" id="PF09335"/>
    </source>
</evidence>
<feature type="transmembrane region" description="Helical" evidence="7">
    <location>
        <begin position="140"/>
        <end position="158"/>
    </location>
</feature>
<feature type="transmembrane region" description="Helical" evidence="7">
    <location>
        <begin position="16"/>
        <end position="41"/>
    </location>
</feature>
<gene>
    <name evidence="9" type="ORF">A3A03_01075</name>
</gene>
<comment type="similarity">
    <text evidence="2 7">Belongs to the DedA family.</text>
</comment>
<evidence type="ECO:0000256" key="7">
    <source>
        <dbReference type="RuleBase" id="RU367016"/>
    </source>
</evidence>
<evidence type="ECO:0000313" key="10">
    <source>
        <dbReference type="Proteomes" id="UP000176629"/>
    </source>
</evidence>
<dbReference type="GO" id="GO:0005886">
    <property type="term" value="C:plasma membrane"/>
    <property type="evidence" value="ECO:0007669"/>
    <property type="project" value="UniProtKB-SubCell"/>
</dbReference>
<comment type="subcellular location">
    <subcellularLocation>
        <location evidence="1 7">Cell membrane</location>
        <topology evidence="1 7">Multi-pass membrane protein</topology>
    </subcellularLocation>
</comment>
<keyword evidence="3 7" id="KW-1003">Cell membrane</keyword>
<protein>
    <recommendedName>
        <fullName evidence="8">VTT domain-containing protein</fullName>
    </recommendedName>
</protein>
<evidence type="ECO:0000256" key="4">
    <source>
        <dbReference type="ARBA" id="ARBA00022692"/>
    </source>
</evidence>
<dbReference type="InterPro" id="IPR032818">
    <property type="entry name" value="DedA-like"/>
</dbReference>
<feature type="transmembrane region" description="Helical" evidence="7">
    <location>
        <begin position="48"/>
        <end position="69"/>
    </location>
</feature>
<sequence length="200" mass="23626">MHTVNILKHLVENYLIFTYIVIFLITIFEGEVVAISAGILVLLGALNFWLCLIVILSGGMVKTFIGYFLGKFLHRKFNNHKFFQYIEKRVLSVMPHFERKPFWSIFISKFILINHLVIIFSGYKNINFKQYLRAEISSTLFWAPILIALGYFFSYTAISISRDIWKFSFIVLILIISFMALEKLISWIYEIFEEFYDKAQ</sequence>
<keyword evidence="4 7" id="KW-0812">Transmembrane</keyword>
<keyword evidence="5 7" id="KW-1133">Transmembrane helix</keyword>
<evidence type="ECO:0000256" key="3">
    <source>
        <dbReference type="ARBA" id="ARBA00022475"/>
    </source>
</evidence>
<dbReference type="EMBL" id="MFUX01000004">
    <property type="protein sequence ID" value="OGI94924.1"/>
    <property type="molecule type" value="Genomic_DNA"/>
</dbReference>